<accession>A0ABN9SEQ5</accession>
<proteinExistence type="predicted"/>
<dbReference type="Proteomes" id="UP001189429">
    <property type="component" value="Unassembled WGS sequence"/>
</dbReference>
<evidence type="ECO:0000313" key="1">
    <source>
        <dbReference type="EMBL" id="CAK0829728.1"/>
    </source>
</evidence>
<keyword evidence="2" id="KW-1185">Reference proteome</keyword>
<dbReference type="EMBL" id="CAUYUJ010010565">
    <property type="protein sequence ID" value="CAK0829728.1"/>
    <property type="molecule type" value="Genomic_DNA"/>
</dbReference>
<reference evidence="1" key="1">
    <citation type="submission" date="2023-10" db="EMBL/GenBank/DDBJ databases">
        <authorList>
            <person name="Chen Y."/>
            <person name="Shah S."/>
            <person name="Dougan E. K."/>
            <person name="Thang M."/>
            <person name="Chan C."/>
        </authorList>
    </citation>
    <scope>NUCLEOTIDE SEQUENCE [LARGE SCALE GENOMIC DNA]</scope>
</reference>
<comment type="caution">
    <text evidence="1">The sequence shown here is derived from an EMBL/GenBank/DDBJ whole genome shotgun (WGS) entry which is preliminary data.</text>
</comment>
<sequence length="270" mass="29364">MPSQSTISRYFLTLDIALLKEDQRRFSSFTDGSNPAGAGVEYALADASPLLGVDWLLSETFRCADPTRAFDICKELQHHRQDAVDLARGALILEDIDEERLTDIQAASRQYQSLTKELTNLWEHHQLTAVGLGSQATNVQDKMHAIMHSFRLSATDWVSCQRRTQRIVSFTTDMGTEAKLSSAIAANVSEVFPHWVDVNIEADDGRLGLGGAPHGDGDCDADLDLAGGLHVSDDLGAVPAPHVEPLDVADSFLEAFGDAVDDDGMIGIEQ</sequence>
<organism evidence="1 2">
    <name type="scientific">Prorocentrum cordatum</name>
    <dbReference type="NCBI Taxonomy" id="2364126"/>
    <lineage>
        <taxon>Eukaryota</taxon>
        <taxon>Sar</taxon>
        <taxon>Alveolata</taxon>
        <taxon>Dinophyceae</taxon>
        <taxon>Prorocentrales</taxon>
        <taxon>Prorocentraceae</taxon>
        <taxon>Prorocentrum</taxon>
    </lineage>
</organism>
<name>A0ABN9SEQ5_9DINO</name>
<protein>
    <submittedName>
        <fullName evidence="1">Uncharacterized protein</fullName>
    </submittedName>
</protein>
<evidence type="ECO:0000313" key="2">
    <source>
        <dbReference type="Proteomes" id="UP001189429"/>
    </source>
</evidence>
<gene>
    <name evidence="1" type="ORF">PCOR1329_LOCUS28569</name>
</gene>
<feature type="non-terminal residue" evidence="1">
    <location>
        <position position="270"/>
    </location>
</feature>